<dbReference type="InterPro" id="IPR015424">
    <property type="entry name" value="PyrdxlP-dep_Trfase"/>
</dbReference>
<dbReference type="Gene3D" id="3.90.1150.10">
    <property type="entry name" value="Aspartate Aminotransferase, domain 1"/>
    <property type="match status" value="1"/>
</dbReference>
<dbReference type="CDD" id="cd00616">
    <property type="entry name" value="AHBA_syn"/>
    <property type="match status" value="1"/>
</dbReference>
<evidence type="ECO:0000313" key="5">
    <source>
        <dbReference type="Proteomes" id="UP000179129"/>
    </source>
</evidence>
<comment type="similarity">
    <text evidence="3">Belongs to the DegT/DnrJ/EryC1 family.</text>
</comment>
<evidence type="ECO:0008006" key="6">
    <source>
        <dbReference type="Google" id="ProtNLM"/>
    </source>
</evidence>
<dbReference type="InterPro" id="IPR015421">
    <property type="entry name" value="PyrdxlP-dep_Trfase_major"/>
</dbReference>
<feature type="modified residue" description="N6-(pyridoxal phosphate)lysine" evidence="2">
    <location>
        <position position="182"/>
    </location>
</feature>
<reference evidence="4 5" key="1">
    <citation type="journal article" date="2016" name="Nat. Commun.">
        <title>Thousands of microbial genomes shed light on interconnected biogeochemical processes in an aquifer system.</title>
        <authorList>
            <person name="Anantharaman K."/>
            <person name="Brown C.T."/>
            <person name="Hug L.A."/>
            <person name="Sharon I."/>
            <person name="Castelle C.J."/>
            <person name="Probst A.J."/>
            <person name="Thomas B.C."/>
            <person name="Singh A."/>
            <person name="Wilkins M.J."/>
            <person name="Karaoz U."/>
            <person name="Brodie E.L."/>
            <person name="Williams K.H."/>
            <person name="Hubbard S.S."/>
            <person name="Banfield J.F."/>
        </authorList>
    </citation>
    <scope>NUCLEOTIDE SEQUENCE [LARGE SCALE GENOMIC DNA]</scope>
</reference>
<gene>
    <name evidence="4" type="ORF">A3F83_06285</name>
</gene>
<dbReference type="Pfam" id="PF01041">
    <property type="entry name" value="DegT_DnrJ_EryC1"/>
    <property type="match status" value="1"/>
</dbReference>
<protein>
    <recommendedName>
        <fullName evidence="6">UDP-4-amino-4, 6-dideoxy-N-acetyl-beta-L-altrosamine transaminase</fullName>
    </recommendedName>
</protein>
<dbReference type="PANTHER" id="PTHR30244:SF34">
    <property type="entry name" value="DTDP-4-AMINO-4,6-DIDEOXYGALACTOSE TRANSAMINASE"/>
    <property type="match status" value="1"/>
</dbReference>
<feature type="active site" description="Proton acceptor" evidence="1">
    <location>
        <position position="182"/>
    </location>
</feature>
<comment type="caution">
    <text evidence="4">The sequence shown here is derived from an EMBL/GenBank/DDBJ whole genome shotgun (WGS) entry which is preliminary data.</text>
</comment>
<dbReference type="PANTHER" id="PTHR30244">
    <property type="entry name" value="TRANSAMINASE"/>
    <property type="match status" value="1"/>
</dbReference>
<name>A0A1F5Z3G7_9BACT</name>
<organism evidence="4 5">
    <name type="scientific">Candidatus Glassbacteria bacterium RIFCSPLOWO2_12_FULL_58_11</name>
    <dbReference type="NCBI Taxonomy" id="1817867"/>
    <lineage>
        <taxon>Bacteria</taxon>
        <taxon>Candidatus Glassiibacteriota</taxon>
    </lineage>
</organism>
<evidence type="ECO:0000256" key="3">
    <source>
        <dbReference type="RuleBase" id="RU004508"/>
    </source>
</evidence>
<evidence type="ECO:0000313" key="4">
    <source>
        <dbReference type="EMBL" id="OGG06642.1"/>
    </source>
</evidence>
<dbReference type="GO" id="GO:0030170">
    <property type="term" value="F:pyridoxal phosphate binding"/>
    <property type="evidence" value="ECO:0007669"/>
    <property type="project" value="TreeGrafter"/>
</dbReference>
<sequence>MERIEFFKHNIGPREIRDVNRALRELFLTTGREVERFERAFADFLGLPHAVGVTSCTGALHISLSGLEVGSGDEVITTPLSFAATTLAILHAAATPVFVDVEPDTGNLDASRIEAAITPRTRVILPVHLYGQMCDMRAIRRIARKHGLAVVEDAAHALEAARDGVRVGELGDAACFSFYPTKSITCGEGGAVATTSAELAGKLRLLRYHGMNKTAAERYGKDQVEYEITCLGWKYNMDNIKAALLAGQLERAWKFHGKRARLAAHYRKKLSGVPGIRLIEELPESRHAWHLFTLLVPPEKRAEFVRRIKAAGIGVSINYIPIHLLQFFREKFGFKPGMFPAAEAIGASAVCLPLYPKLTFREADTVIAAVKALARDLKF</sequence>
<dbReference type="GO" id="GO:0008483">
    <property type="term" value="F:transaminase activity"/>
    <property type="evidence" value="ECO:0007669"/>
    <property type="project" value="TreeGrafter"/>
</dbReference>
<dbReference type="InterPro" id="IPR000653">
    <property type="entry name" value="DegT/StrS_aminotransferase"/>
</dbReference>
<evidence type="ECO:0000256" key="2">
    <source>
        <dbReference type="PIRSR" id="PIRSR000390-2"/>
    </source>
</evidence>
<dbReference type="PIRSF" id="PIRSF000390">
    <property type="entry name" value="PLP_StrS"/>
    <property type="match status" value="1"/>
</dbReference>
<dbReference type="EMBL" id="MFIX01000014">
    <property type="protein sequence ID" value="OGG06642.1"/>
    <property type="molecule type" value="Genomic_DNA"/>
</dbReference>
<proteinExistence type="inferred from homology"/>
<dbReference type="AlphaFoldDB" id="A0A1F5Z3G7"/>
<dbReference type="SUPFAM" id="SSF53383">
    <property type="entry name" value="PLP-dependent transferases"/>
    <property type="match status" value="1"/>
</dbReference>
<dbReference type="STRING" id="1817867.A3F83_06285"/>
<dbReference type="GO" id="GO:0000271">
    <property type="term" value="P:polysaccharide biosynthetic process"/>
    <property type="evidence" value="ECO:0007669"/>
    <property type="project" value="TreeGrafter"/>
</dbReference>
<dbReference type="Gene3D" id="3.40.640.10">
    <property type="entry name" value="Type I PLP-dependent aspartate aminotransferase-like (Major domain)"/>
    <property type="match status" value="1"/>
</dbReference>
<keyword evidence="2 3" id="KW-0663">Pyridoxal phosphate</keyword>
<dbReference type="Proteomes" id="UP000179129">
    <property type="component" value="Unassembled WGS sequence"/>
</dbReference>
<accession>A0A1F5Z3G7</accession>
<dbReference type="InterPro" id="IPR015422">
    <property type="entry name" value="PyrdxlP-dep_Trfase_small"/>
</dbReference>
<evidence type="ECO:0000256" key="1">
    <source>
        <dbReference type="PIRSR" id="PIRSR000390-1"/>
    </source>
</evidence>